<gene>
    <name evidence="2" type="ORF">BO71DRAFT_395302</name>
</gene>
<dbReference type="AlphaFoldDB" id="A0A319DLA6"/>
<dbReference type="InterPro" id="IPR014751">
    <property type="entry name" value="XRCC4-like_C"/>
</dbReference>
<dbReference type="VEuPathDB" id="FungiDB:BO71DRAFT_395302"/>
<dbReference type="Proteomes" id="UP000247810">
    <property type="component" value="Unassembled WGS sequence"/>
</dbReference>
<accession>A0A319DLA6</accession>
<evidence type="ECO:0000313" key="2">
    <source>
        <dbReference type="EMBL" id="PYH98346.1"/>
    </source>
</evidence>
<keyword evidence="1" id="KW-0175">Coiled coil</keyword>
<dbReference type="PANTHER" id="PTHR42067:SF1">
    <property type="entry name" value="MITOTIC APPARATUS PROTEIN P62"/>
    <property type="match status" value="1"/>
</dbReference>
<sequence>MSLVESSLPRILRIPRSDEANNFALLHVSRVGSADLNLAATEGQFPYTGVVRRAYLETYRSKNYQGSDDDWTHIMLYTLGQLQDSTEKSTLLSGIEASANITNYDDENKLVISIRRRIQTITQRLGSITLRQDNEQVIELFDWTALAVTRTDILEQRLSTLQQDYRMAEDTINRLSNKLNELIDAKSRHEEQLMTNLTQLLNEKKLKIRNQQRLLITANFNTDEGDIWPITKREYGS</sequence>
<proteinExistence type="predicted"/>
<dbReference type="Gene3D" id="1.20.5.370">
    <property type="match status" value="1"/>
</dbReference>
<feature type="coiled-coil region" evidence="1">
    <location>
        <begin position="151"/>
        <end position="214"/>
    </location>
</feature>
<dbReference type="STRING" id="1448320.A0A319DLA6"/>
<evidence type="ECO:0000313" key="3">
    <source>
        <dbReference type="Proteomes" id="UP000247810"/>
    </source>
</evidence>
<organism evidence="2 3">
    <name type="scientific">Aspergillus ellipticus CBS 707.79</name>
    <dbReference type="NCBI Taxonomy" id="1448320"/>
    <lineage>
        <taxon>Eukaryota</taxon>
        <taxon>Fungi</taxon>
        <taxon>Dikarya</taxon>
        <taxon>Ascomycota</taxon>
        <taxon>Pezizomycotina</taxon>
        <taxon>Eurotiomycetes</taxon>
        <taxon>Eurotiomycetidae</taxon>
        <taxon>Eurotiales</taxon>
        <taxon>Aspergillaceae</taxon>
        <taxon>Aspergillus</taxon>
        <taxon>Aspergillus subgen. Circumdati</taxon>
    </lineage>
</organism>
<reference evidence="2 3" key="1">
    <citation type="submission" date="2018-02" db="EMBL/GenBank/DDBJ databases">
        <title>The genomes of Aspergillus section Nigri reveals drivers in fungal speciation.</title>
        <authorList>
            <consortium name="DOE Joint Genome Institute"/>
            <person name="Vesth T.C."/>
            <person name="Nybo J."/>
            <person name="Theobald S."/>
            <person name="Brandl J."/>
            <person name="Frisvad J.C."/>
            <person name="Nielsen K.F."/>
            <person name="Lyhne E.K."/>
            <person name="Kogle M.E."/>
            <person name="Kuo A."/>
            <person name="Riley R."/>
            <person name="Clum A."/>
            <person name="Nolan M."/>
            <person name="Lipzen A."/>
            <person name="Salamov A."/>
            <person name="Henrissat B."/>
            <person name="Wiebenga A."/>
            <person name="De vries R.P."/>
            <person name="Grigoriev I.V."/>
            <person name="Mortensen U.H."/>
            <person name="Andersen M.R."/>
            <person name="Baker S.E."/>
        </authorList>
    </citation>
    <scope>NUCLEOTIDE SEQUENCE [LARGE SCALE GENOMIC DNA]</scope>
    <source>
        <strain evidence="2 3">CBS 707.79</strain>
    </source>
</reference>
<name>A0A319DLA6_9EURO</name>
<dbReference type="PANTHER" id="PTHR42067">
    <property type="entry name" value="YALI0C15378P"/>
    <property type="match status" value="1"/>
</dbReference>
<dbReference type="EMBL" id="KZ825812">
    <property type="protein sequence ID" value="PYH98346.1"/>
    <property type="molecule type" value="Genomic_DNA"/>
</dbReference>
<protein>
    <submittedName>
        <fullName evidence="2">Uncharacterized protein</fullName>
    </submittedName>
</protein>
<dbReference type="OrthoDB" id="8064436at2759"/>
<keyword evidence="3" id="KW-1185">Reference proteome</keyword>
<evidence type="ECO:0000256" key="1">
    <source>
        <dbReference type="SAM" id="Coils"/>
    </source>
</evidence>
<dbReference type="SUPFAM" id="SSF58022">
    <property type="entry name" value="XRCC4, C-terminal oligomerization domain"/>
    <property type="match status" value="1"/>
</dbReference>